<accession>A0A183EE65</accession>
<reference evidence="3" key="1">
    <citation type="submission" date="2016-06" db="UniProtKB">
        <authorList>
            <consortium name="WormBaseParasite"/>
        </authorList>
    </citation>
    <scope>IDENTIFICATION</scope>
</reference>
<reference evidence="1 2" key="2">
    <citation type="submission" date="2018-11" db="EMBL/GenBank/DDBJ databases">
        <authorList>
            <consortium name="Pathogen Informatics"/>
        </authorList>
    </citation>
    <scope>NUCLEOTIDE SEQUENCE [LARGE SCALE GENOMIC DNA]</scope>
</reference>
<dbReference type="WBParaSite" id="GPUH_0001928101-mRNA-1">
    <property type="protein sequence ID" value="GPUH_0001928101-mRNA-1"/>
    <property type="gene ID" value="GPUH_0001928101"/>
</dbReference>
<gene>
    <name evidence="1" type="ORF">GPUH_LOCUS19256</name>
</gene>
<sequence length="263" mass="28402">MAFDSDIEEGEIIGDEDDWASRSRAVERRAVAKRSSAHLEQYASQYGRSDLSGKFKDHRSGGARGDCVGGCGHGSEGFSVISRNSNGIRDEPCPGDCSGEDSCGCPEFPDVTYINGGLTAYRISGDFARNREGAITEMMETSVALSSAQIESTTGGVQLENVVEANPAPDNELILTDSNTEAIDNWIFESLGEEVEPKISCENLDNKNPKTESVSPVAVDNVEAVPHCVEENNVLVGNMYNLLVTAREQINSLMEKTKILEAK</sequence>
<dbReference type="EMBL" id="UYRT01088208">
    <property type="protein sequence ID" value="VDN33477.1"/>
    <property type="molecule type" value="Genomic_DNA"/>
</dbReference>
<dbReference type="AlphaFoldDB" id="A0A183EE65"/>
<evidence type="ECO:0000313" key="2">
    <source>
        <dbReference type="Proteomes" id="UP000271098"/>
    </source>
</evidence>
<keyword evidence="2" id="KW-1185">Reference proteome</keyword>
<evidence type="ECO:0000313" key="3">
    <source>
        <dbReference type="WBParaSite" id="GPUH_0001928101-mRNA-1"/>
    </source>
</evidence>
<organism evidence="3">
    <name type="scientific">Gongylonema pulchrum</name>
    <dbReference type="NCBI Taxonomy" id="637853"/>
    <lineage>
        <taxon>Eukaryota</taxon>
        <taxon>Metazoa</taxon>
        <taxon>Ecdysozoa</taxon>
        <taxon>Nematoda</taxon>
        <taxon>Chromadorea</taxon>
        <taxon>Rhabditida</taxon>
        <taxon>Spirurina</taxon>
        <taxon>Spiruromorpha</taxon>
        <taxon>Spiruroidea</taxon>
        <taxon>Gongylonematidae</taxon>
        <taxon>Gongylonema</taxon>
    </lineage>
</organism>
<evidence type="ECO:0000313" key="1">
    <source>
        <dbReference type="EMBL" id="VDN33477.1"/>
    </source>
</evidence>
<protein>
    <submittedName>
        <fullName evidence="1 3">Uncharacterized protein</fullName>
    </submittedName>
</protein>
<proteinExistence type="predicted"/>
<name>A0A183EE65_9BILA</name>
<dbReference type="Proteomes" id="UP000271098">
    <property type="component" value="Unassembled WGS sequence"/>
</dbReference>